<dbReference type="AlphaFoldDB" id="A0AAV9XVA8"/>
<proteinExistence type="predicted"/>
<evidence type="ECO:0000256" key="1">
    <source>
        <dbReference type="SAM" id="MobiDB-lite"/>
    </source>
</evidence>
<keyword evidence="3" id="KW-1185">Reference proteome</keyword>
<name>A0AAV9XVA8_9PEZI</name>
<dbReference type="Proteomes" id="UP001365542">
    <property type="component" value="Unassembled WGS sequence"/>
</dbReference>
<sequence>MAQATQAATPKTLRPTIPTKPTFTNSSINIKKFNNNNAATNPSIPPTDASFSPFLTAFLTATPVATEIISRLSTPEKHSLFATCIALSEYRDSCYAWRSVTLTKSGYEARTSFSKINYQIQARIDSQGNCISQPSEQELRERAEREGWANVVPIESYFCGKLDSGKVWEFFSARQGFGSILKELVLDGTGVDIGFVKKVLAICTMDGKGLKTLSLRYCEKVVFGDIVELIPRGFVWGDDGEDSGFESQSEDEEDSLIRGLKELRIYGMKDLNLSSQDHRSYLTKLDKFFKYTASKKIRTDIGWCSQTLQGPKKRLRRPQCHGGRDLPFIRILPLADTGSVRNKLCLDCKKGPEEIGWYCDGCLKDVLCDICGDFVCDVCDPRRSRLIKCSDCPTRRCEPCFLNNGGGYCQDPSCNERPTCGLHKFELACDACCEKKEISCSSCSPASKCKSCSVWIYSDCKGSKPSFHCNCDFELCHSCCETAKTKFLTADVPEDTFEELVYAIDSTECPIIPRAYDPAKHDDTYFLDNNNWCCFYCKIMPRRGERFAGKRSGERTVHRQRSSR</sequence>
<dbReference type="EMBL" id="JAVHJO010000001">
    <property type="protein sequence ID" value="KAK6543723.1"/>
    <property type="molecule type" value="Genomic_DNA"/>
</dbReference>
<evidence type="ECO:0000313" key="2">
    <source>
        <dbReference type="EMBL" id="KAK6543723.1"/>
    </source>
</evidence>
<feature type="region of interest" description="Disordered" evidence="1">
    <location>
        <begin position="1"/>
        <end position="20"/>
    </location>
</feature>
<protein>
    <submittedName>
        <fullName evidence="2">Uncharacterized protein</fullName>
    </submittedName>
</protein>
<accession>A0AAV9XVA8</accession>
<evidence type="ECO:0000313" key="3">
    <source>
        <dbReference type="Proteomes" id="UP001365542"/>
    </source>
</evidence>
<gene>
    <name evidence="2" type="ORF">TWF694_000457</name>
</gene>
<reference evidence="2 3" key="1">
    <citation type="submission" date="2019-10" db="EMBL/GenBank/DDBJ databases">
        <authorList>
            <person name="Palmer J.M."/>
        </authorList>
    </citation>
    <scope>NUCLEOTIDE SEQUENCE [LARGE SCALE GENOMIC DNA]</scope>
    <source>
        <strain evidence="2 3">TWF694</strain>
    </source>
</reference>
<organism evidence="2 3">
    <name type="scientific">Orbilia ellipsospora</name>
    <dbReference type="NCBI Taxonomy" id="2528407"/>
    <lineage>
        <taxon>Eukaryota</taxon>
        <taxon>Fungi</taxon>
        <taxon>Dikarya</taxon>
        <taxon>Ascomycota</taxon>
        <taxon>Pezizomycotina</taxon>
        <taxon>Orbiliomycetes</taxon>
        <taxon>Orbiliales</taxon>
        <taxon>Orbiliaceae</taxon>
        <taxon>Orbilia</taxon>
    </lineage>
</organism>
<comment type="caution">
    <text evidence="2">The sequence shown here is derived from an EMBL/GenBank/DDBJ whole genome shotgun (WGS) entry which is preliminary data.</text>
</comment>